<evidence type="ECO:0000313" key="2">
    <source>
        <dbReference type="Proteomes" id="UP000827976"/>
    </source>
</evidence>
<accession>A0ACB7TUM4</accession>
<gene>
    <name evidence="1" type="ORF">IHE45_20G056600</name>
</gene>
<dbReference type="Proteomes" id="UP000827976">
    <property type="component" value="Chromosome 20"/>
</dbReference>
<protein>
    <submittedName>
        <fullName evidence="1">Uncharacterized protein</fullName>
    </submittedName>
</protein>
<name>A0ACB7TUM4_DIOAL</name>
<comment type="caution">
    <text evidence="1">The sequence shown here is derived from an EMBL/GenBank/DDBJ whole genome shotgun (WGS) entry which is preliminary data.</text>
</comment>
<proteinExistence type="predicted"/>
<evidence type="ECO:0000313" key="1">
    <source>
        <dbReference type="EMBL" id="KAH7651427.1"/>
    </source>
</evidence>
<organism evidence="1 2">
    <name type="scientific">Dioscorea alata</name>
    <name type="common">Purple yam</name>
    <dbReference type="NCBI Taxonomy" id="55571"/>
    <lineage>
        <taxon>Eukaryota</taxon>
        <taxon>Viridiplantae</taxon>
        <taxon>Streptophyta</taxon>
        <taxon>Embryophyta</taxon>
        <taxon>Tracheophyta</taxon>
        <taxon>Spermatophyta</taxon>
        <taxon>Magnoliopsida</taxon>
        <taxon>Liliopsida</taxon>
        <taxon>Dioscoreales</taxon>
        <taxon>Dioscoreaceae</taxon>
        <taxon>Dioscorea</taxon>
    </lineage>
</organism>
<reference evidence="2" key="1">
    <citation type="journal article" date="2022" name="Nat. Commun.">
        <title>Chromosome evolution and the genetic basis of agronomically important traits in greater yam.</title>
        <authorList>
            <person name="Bredeson J.V."/>
            <person name="Lyons J.B."/>
            <person name="Oniyinde I.O."/>
            <person name="Okereke N.R."/>
            <person name="Kolade O."/>
            <person name="Nnabue I."/>
            <person name="Nwadili C.O."/>
            <person name="Hribova E."/>
            <person name="Parker M."/>
            <person name="Nwogha J."/>
            <person name="Shu S."/>
            <person name="Carlson J."/>
            <person name="Kariba R."/>
            <person name="Muthemba S."/>
            <person name="Knop K."/>
            <person name="Barton G.J."/>
            <person name="Sherwood A.V."/>
            <person name="Lopez-Montes A."/>
            <person name="Asiedu R."/>
            <person name="Jamnadass R."/>
            <person name="Muchugi A."/>
            <person name="Goodstein D."/>
            <person name="Egesi C.N."/>
            <person name="Featherston J."/>
            <person name="Asfaw A."/>
            <person name="Simpson G.G."/>
            <person name="Dolezel J."/>
            <person name="Hendre P.S."/>
            <person name="Van Deynze A."/>
            <person name="Kumar P.L."/>
            <person name="Obidiegwu J.E."/>
            <person name="Bhattacharjee R."/>
            <person name="Rokhsar D.S."/>
        </authorList>
    </citation>
    <scope>NUCLEOTIDE SEQUENCE [LARGE SCALE GENOMIC DNA]</scope>
    <source>
        <strain evidence="2">cv. TDa95/00328</strain>
    </source>
</reference>
<keyword evidence="2" id="KW-1185">Reference proteome</keyword>
<dbReference type="EMBL" id="CM037030">
    <property type="protein sequence ID" value="KAH7651427.1"/>
    <property type="molecule type" value="Genomic_DNA"/>
</dbReference>
<sequence length="229" mass="25064">MVLARILRSRTPRNPILNPNPSFCSSSLQPSKLQTLSSIFATPSPSKKSASPIAANAEPKKKTKSSGVSPPSNPLPVSRVMAVKGFPKEIPAEMLLLVKRLHDEGLLQNSNFMADDGEFDPLKIPRNCNSRNFLKVAAEKFGLAHQEIAKWLSGSDLKKVAIFGCPSVDRGTVFAAKRMRSFFSIQEDVTCRACVLKNSCQFVNKKLQVPEDLKLSAGKLLKDVVNLSD</sequence>